<keyword evidence="5" id="KW-1185">Reference proteome</keyword>
<dbReference type="InterPro" id="IPR038610">
    <property type="entry name" value="FliK-like_C_sf"/>
</dbReference>
<keyword evidence="1" id="KW-0175">Coiled coil</keyword>
<feature type="region of interest" description="Disordered" evidence="2">
    <location>
        <begin position="496"/>
        <end position="541"/>
    </location>
</feature>
<evidence type="ECO:0000256" key="2">
    <source>
        <dbReference type="SAM" id="MobiDB-lite"/>
    </source>
</evidence>
<evidence type="ECO:0000259" key="3">
    <source>
        <dbReference type="Pfam" id="PF02120"/>
    </source>
</evidence>
<dbReference type="Proteomes" id="UP000596739">
    <property type="component" value="Unassembled WGS sequence"/>
</dbReference>
<protein>
    <submittedName>
        <fullName evidence="4">Flagellar hook-length control protein FliK</fullName>
    </submittedName>
</protein>
<keyword evidence="4" id="KW-0969">Cilium</keyword>
<organism evidence="4 5">
    <name type="scientific">Clostridium yunnanense</name>
    <dbReference type="NCBI Taxonomy" id="2800325"/>
    <lineage>
        <taxon>Bacteria</taxon>
        <taxon>Bacillati</taxon>
        <taxon>Bacillota</taxon>
        <taxon>Clostridia</taxon>
        <taxon>Eubacteriales</taxon>
        <taxon>Clostridiaceae</taxon>
        <taxon>Clostridium</taxon>
    </lineage>
</organism>
<feature type="compositionally biased region" description="Polar residues" evidence="2">
    <location>
        <begin position="142"/>
        <end position="151"/>
    </location>
</feature>
<keyword evidence="4" id="KW-0966">Cell projection</keyword>
<dbReference type="CDD" id="cd17470">
    <property type="entry name" value="T3SS_Flik_C"/>
    <property type="match status" value="1"/>
</dbReference>
<name>A0ABS1EUA3_9CLOT</name>
<comment type="caution">
    <text evidence="4">The sequence shown here is derived from an EMBL/GenBank/DDBJ whole genome shotgun (WGS) entry which is preliminary data.</text>
</comment>
<feature type="region of interest" description="Disordered" evidence="2">
    <location>
        <begin position="134"/>
        <end position="157"/>
    </location>
</feature>
<sequence>MNISGLNNGLDLMQVKPSTQSNQALNSKNDNNKIDDKFSLILSKKSESNTDVKSKDLNDRKDDNKLDNTLSKLKEIKEQLDNKGDSLQKQVSEVFPKEKPEVIDSIVESIKQIIKEASDGDKGINSVLGESVSETQHKTDVDNSNFQGNNQADKDNAEDDVDKLVAILTMLLMGTSTQTNNETITTNVTSNNIKDSDTEGIESIKETLSNVKQMDLAVKEFASNAGKDVSSVASEQTNSKSIVTEIMKLLEKVDDAQTQGNLQLDDKAKESLQNLIETVVSGKPQEDKSLKSSADTKDIKQVILGLINLKNDTKANDVTQDSTNKDKTSANTNSLYVAANRFKTNESNVSIENSTKKINSDSNDGDKVLKSIIGDKDSNVQSKFSMMIDQLKNNTQAVATPKEQPVISRNTMITDIVKSIKYMEKLDVKELTLKTNPGNLGEITIKLTLDTNNMKATLTANTKEAFNLLNDNLKELQKSLSSNGIKIPEVSIELRNDNFNNPNRDPNSQAANFGFGSEQKENRRQGNSSTSGGVLSEDDISIEENNRQATINNNLNYLV</sequence>
<proteinExistence type="predicted"/>
<keyword evidence="4" id="KW-0282">Flagellum</keyword>
<accession>A0ABS1EUA3</accession>
<dbReference type="Pfam" id="PF02120">
    <property type="entry name" value="Flg_hook"/>
    <property type="match status" value="1"/>
</dbReference>
<dbReference type="InterPro" id="IPR021136">
    <property type="entry name" value="Flagellar_hook_control-like_C"/>
</dbReference>
<feature type="compositionally biased region" description="Low complexity" evidence="2">
    <location>
        <begin position="497"/>
        <end position="507"/>
    </location>
</feature>
<feature type="coiled-coil region" evidence="1">
    <location>
        <begin position="63"/>
        <end position="90"/>
    </location>
</feature>
<dbReference type="RefSeq" id="WP_200272570.1">
    <property type="nucleotide sequence ID" value="NZ_JAENHN010000053.1"/>
</dbReference>
<gene>
    <name evidence="4" type="ORF">JHL18_20055</name>
</gene>
<dbReference type="Gene3D" id="3.30.750.140">
    <property type="match status" value="1"/>
</dbReference>
<reference evidence="5" key="1">
    <citation type="submission" date="2021-01" db="EMBL/GenBank/DDBJ databases">
        <title>Genome public.</title>
        <authorList>
            <person name="Liu C."/>
            <person name="Sun Q."/>
        </authorList>
    </citation>
    <scope>NUCLEOTIDE SEQUENCE [LARGE SCALE GENOMIC DNA]</scope>
    <source>
        <strain evidence="5">YIM B02505</strain>
    </source>
</reference>
<evidence type="ECO:0000313" key="4">
    <source>
        <dbReference type="EMBL" id="MBK1812920.1"/>
    </source>
</evidence>
<feature type="domain" description="Flagellar hook-length control protein-like C-terminal" evidence="3">
    <location>
        <begin position="419"/>
        <end position="498"/>
    </location>
</feature>
<evidence type="ECO:0000256" key="1">
    <source>
        <dbReference type="SAM" id="Coils"/>
    </source>
</evidence>
<dbReference type="EMBL" id="JAENHN010000053">
    <property type="protein sequence ID" value="MBK1812920.1"/>
    <property type="molecule type" value="Genomic_DNA"/>
</dbReference>
<evidence type="ECO:0000313" key="5">
    <source>
        <dbReference type="Proteomes" id="UP000596739"/>
    </source>
</evidence>